<dbReference type="PANTHER" id="PTHR12300">
    <property type="entry name" value="HVA22-LIKE PROTEINS"/>
    <property type="match status" value="1"/>
</dbReference>
<gene>
    <name evidence="3" type="ORF">BE221DRAFT_189183</name>
    <name evidence="2" type="ORF">OT_ostta09g03235</name>
</gene>
<dbReference type="FunCoup" id="A0A090MAK2">
    <property type="interactions" value="867"/>
</dbReference>
<dbReference type="Proteomes" id="UP000009170">
    <property type="component" value="Unassembled WGS sequence"/>
</dbReference>
<dbReference type="EMBL" id="CAID01000009">
    <property type="protein sequence ID" value="CEF99139.1"/>
    <property type="molecule type" value="Genomic_DNA"/>
</dbReference>
<organism evidence="2 4">
    <name type="scientific">Ostreococcus tauri</name>
    <name type="common">Marine green alga</name>
    <dbReference type="NCBI Taxonomy" id="70448"/>
    <lineage>
        <taxon>Eukaryota</taxon>
        <taxon>Viridiplantae</taxon>
        <taxon>Chlorophyta</taxon>
        <taxon>Mamiellophyceae</taxon>
        <taxon>Mamiellales</taxon>
        <taxon>Bathycoccaceae</taxon>
        <taxon>Ostreococcus</taxon>
    </lineage>
</organism>
<dbReference type="AlphaFoldDB" id="A0A090MAK2"/>
<evidence type="ECO:0000313" key="3">
    <source>
        <dbReference type="EMBL" id="OUS48821.1"/>
    </source>
</evidence>
<keyword evidence="4" id="KW-1185">Reference proteome</keyword>
<comment type="similarity">
    <text evidence="1">Belongs to the DP1 family.</text>
</comment>
<dbReference type="InterPro" id="IPR004345">
    <property type="entry name" value="TB2_DP1_HVA22"/>
</dbReference>
<accession>A0A454XL36</accession>
<accession>A0A1Y5IGZ2</accession>
<protein>
    <recommendedName>
        <fullName evidence="1">HVA22-like protein</fullName>
    </recommendedName>
</protein>
<reference evidence="2 4" key="1">
    <citation type="journal article" date="2006" name="Proc. Natl. Acad. Sci. U.S.A.">
        <title>Genome analysis of the smallest free-living eukaryote Ostreococcus tauri unveils many unique features.</title>
        <authorList>
            <person name="Derelle E."/>
            <person name="Ferraz C."/>
            <person name="Rombauts S."/>
            <person name="Rouze P."/>
            <person name="Worden A.Z."/>
            <person name="Robbens S."/>
            <person name="Partensky F."/>
            <person name="Degroeve S."/>
            <person name="Echeynie S."/>
            <person name="Cooke R."/>
            <person name="Saeys Y."/>
            <person name="Wuyts J."/>
            <person name="Jabbari K."/>
            <person name="Bowler C."/>
            <person name="Panaud O."/>
            <person name="Piegu B."/>
            <person name="Ball S.G."/>
            <person name="Ral J.-P."/>
            <person name="Bouget F.-Y."/>
            <person name="Piganeau G."/>
            <person name="De Baets B."/>
            <person name="Picard A."/>
            <person name="Delseny M."/>
            <person name="Demaille J."/>
            <person name="Van de Peer Y."/>
            <person name="Moreau H."/>
        </authorList>
    </citation>
    <scope>NUCLEOTIDE SEQUENCE [LARGE SCALE GENOMIC DNA]</scope>
    <source>
        <strain evidence="2 4">OTTH0595</strain>
    </source>
</reference>
<dbReference type="OrthoDB" id="434647at2759"/>
<comment type="subcellular location">
    <subcellularLocation>
        <location evidence="1">Membrane</location>
        <topology evidence="1">Multi-pass membrane protein</topology>
    </subcellularLocation>
</comment>
<dbReference type="EMBL" id="KZ155772">
    <property type="protein sequence ID" value="OUS48821.1"/>
    <property type="molecule type" value="Genomic_DNA"/>
</dbReference>
<dbReference type="Proteomes" id="UP000195557">
    <property type="component" value="Unassembled WGS sequence"/>
</dbReference>
<evidence type="ECO:0000313" key="4">
    <source>
        <dbReference type="Proteomes" id="UP000009170"/>
    </source>
</evidence>
<dbReference type="GO" id="GO:0016020">
    <property type="term" value="C:membrane"/>
    <property type="evidence" value="ECO:0007669"/>
    <property type="project" value="UniProtKB-SubCell"/>
</dbReference>
<dbReference type="InParanoid" id="A0A090MAK2"/>
<reference evidence="2" key="2">
    <citation type="journal article" date="2014" name="BMC Genomics">
        <title>An improved genome of the model marine alga Ostreococcus tauri unfolds by assessing Illumina de novo assemblies.</title>
        <authorList>
            <person name="Blanc-Mathieu R."/>
            <person name="Verhelst B."/>
            <person name="Derelle E."/>
            <person name="Rombauts S."/>
            <person name="Bouget F.Y."/>
            <person name="Carre I."/>
            <person name="Chateau A."/>
            <person name="Eyre-Walker A."/>
            <person name="Grimsley N."/>
            <person name="Moreau H."/>
            <person name="Piegu B."/>
            <person name="Rivals E."/>
            <person name="Schackwitz W."/>
            <person name="Van de Peer Y."/>
            <person name="Piganeau G."/>
        </authorList>
    </citation>
    <scope>NUCLEOTIDE SEQUENCE</scope>
    <source>
        <strain evidence="2">RCC4221</strain>
    </source>
</reference>
<name>A0A090MAK2_OSTTA</name>
<evidence type="ECO:0000313" key="2">
    <source>
        <dbReference type="EMBL" id="CEF99139.1"/>
    </source>
</evidence>
<dbReference type="Pfam" id="PF03134">
    <property type="entry name" value="TB2_DP1_HVA22"/>
    <property type="match status" value="1"/>
</dbReference>
<dbReference type="PANTHER" id="PTHR12300:SF117">
    <property type="entry name" value="LP05237P-RELATED"/>
    <property type="match status" value="1"/>
</dbReference>
<proteinExistence type="inferred from homology"/>
<accession>A0A090MAK2</accession>
<evidence type="ECO:0000256" key="1">
    <source>
        <dbReference type="RuleBase" id="RU362006"/>
    </source>
</evidence>
<reference evidence="3" key="3">
    <citation type="submission" date="2017-04" db="EMBL/GenBank/DDBJ databases">
        <title>Population genomics of picophytoplankton unveils novel chromosome hypervariability.</title>
        <authorList>
            <consortium name="DOE Joint Genome Institute"/>
            <person name="Blanc-Mathieu R."/>
            <person name="Krasovec M."/>
            <person name="Hebrard M."/>
            <person name="Yau S."/>
            <person name="Desgranges E."/>
            <person name="Martin J."/>
            <person name="Schackwitz W."/>
            <person name="Kuo A."/>
            <person name="Salin G."/>
            <person name="Donnadieu C."/>
            <person name="Desdevises Y."/>
            <person name="Sanchez-Ferandin S."/>
            <person name="Moreau H."/>
            <person name="Rivals E."/>
            <person name="Grigoriev I.V."/>
            <person name="Grimsley N."/>
            <person name="Eyre-Walker A."/>
            <person name="Piganeau G."/>
        </authorList>
    </citation>
    <scope>NUCLEOTIDE SEQUENCE [LARGE SCALE GENOMIC DNA]</scope>
    <source>
        <strain evidence="3">RCC 1115</strain>
    </source>
</reference>
<sequence>MLGARLARAILFVLGVVYPGYLTYKTLEHDRKRPDACRGWCCYWVVYAAWATCERGLDRAFDGRVGLYRESKVAFVTYLWHPRFQGALYVYDRFLAPFLAKHERGVDDVLATMFERVGDVAGRAFRSAYAYARRSVNDALSKATEAQMAAQFGGGASASGRADRVDLVRRRAVAHASTT</sequence>